<dbReference type="Proteomes" id="UP000706172">
    <property type="component" value="Unassembled WGS sequence"/>
</dbReference>
<dbReference type="PROSITE" id="PS00107">
    <property type="entry name" value="PROTEIN_KINASE_ATP"/>
    <property type="match status" value="1"/>
</dbReference>
<evidence type="ECO:0000313" key="8">
    <source>
        <dbReference type="Proteomes" id="UP000706172"/>
    </source>
</evidence>
<dbReference type="Gene3D" id="3.30.200.20">
    <property type="entry name" value="Phosphorylase Kinase, domain 1"/>
    <property type="match status" value="1"/>
</dbReference>
<dbReference type="InterPro" id="IPR008271">
    <property type="entry name" value="Ser/Thr_kinase_AS"/>
</dbReference>
<dbReference type="InterPro" id="IPR017441">
    <property type="entry name" value="Protein_kinase_ATP_BS"/>
</dbReference>
<dbReference type="CDD" id="cd14014">
    <property type="entry name" value="STKc_PknB_like"/>
    <property type="match status" value="1"/>
</dbReference>
<evidence type="ECO:0000256" key="1">
    <source>
        <dbReference type="ARBA" id="ARBA00022679"/>
    </source>
</evidence>
<dbReference type="AlphaFoldDB" id="A0A931CZP4"/>
<feature type="binding site" evidence="5">
    <location>
        <position position="37"/>
    </location>
    <ligand>
        <name>ATP</name>
        <dbReference type="ChEBI" id="CHEBI:30616"/>
    </ligand>
</feature>
<sequence>MMKKIGRYTIAGLLGKGGMGRVFKVTYPVTGKVAALKLLDPAPLLAKLTPLKNLKEQFTREAVIMASIRHPHVVDILDFCQTDGQLYYVMDFFSISLGTLMGEWGEAEPTRVIPIDKAIHYTAQTLKGLECLHFFHIIHKDIKPANILITDQDTAKICDFGLSSRRGERQQDRHAGIRVGSPFYAAPEQETDPDHVDVTADIYSTGVMLYKMLTGQLPEKDGPAVSRLNPDLDAGWDRFLDIAMHADPSKRFQSAEAMAQNLEDLSRAWEEKKETVCAMPAYLETRPDGNGINLEKTGPVRSGPAKVPLKQARECFNLTRFMQPAHYPPDVLKPTGNHLVQDPRTGLTWQRSGTAFPVTWHQAKDYVDRLNAQAFGGHSDWRLPTLPELLTLARPPKKDRDHCVSSLFDLEQKRLWSVDKSTSVSAWYMDLEMGFVERSDLTGFYHVKAVRSGS</sequence>
<dbReference type="SUPFAM" id="SSF56112">
    <property type="entry name" value="Protein kinase-like (PK-like)"/>
    <property type="match status" value="1"/>
</dbReference>
<dbReference type="SMART" id="SM00220">
    <property type="entry name" value="S_TKc"/>
    <property type="match status" value="1"/>
</dbReference>
<dbReference type="InterPro" id="IPR011009">
    <property type="entry name" value="Kinase-like_dom_sf"/>
</dbReference>
<evidence type="ECO:0000256" key="5">
    <source>
        <dbReference type="PROSITE-ProRule" id="PRU10141"/>
    </source>
</evidence>
<feature type="domain" description="Protein kinase" evidence="6">
    <location>
        <begin position="8"/>
        <end position="265"/>
    </location>
</feature>
<dbReference type="GO" id="GO:0004674">
    <property type="term" value="F:protein serine/threonine kinase activity"/>
    <property type="evidence" value="ECO:0007669"/>
    <property type="project" value="TreeGrafter"/>
</dbReference>
<organism evidence="7 8">
    <name type="scientific">Desulfotignum balticum</name>
    <dbReference type="NCBI Taxonomy" id="115781"/>
    <lineage>
        <taxon>Bacteria</taxon>
        <taxon>Pseudomonadati</taxon>
        <taxon>Thermodesulfobacteriota</taxon>
        <taxon>Desulfobacteria</taxon>
        <taxon>Desulfobacterales</taxon>
        <taxon>Desulfobacteraceae</taxon>
        <taxon>Desulfotignum</taxon>
    </lineage>
</organism>
<evidence type="ECO:0000256" key="2">
    <source>
        <dbReference type="ARBA" id="ARBA00022741"/>
    </source>
</evidence>
<dbReference type="EMBL" id="JACCQK010000804">
    <property type="protein sequence ID" value="MBG0780594.1"/>
    <property type="molecule type" value="Genomic_DNA"/>
</dbReference>
<accession>A0A931CZP4</accession>
<dbReference type="PANTHER" id="PTHR43289:SF6">
    <property type="entry name" value="SERINE_THREONINE-PROTEIN KINASE NEKL-3"/>
    <property type="match status" value="1"/>
</dbReference>
<keyword evidence="2 5" id="KW-0547">Nucleotide-binding</keyword>
<dbReference type="GO" id="GO:0005524">
    <property type="term" value="F:ATP binding"/>
    <property type="evidence" value="ECO:0007669"/>
    <property type="project" value="UniProtKB-UniRule"/>
</dbReference>
<dbReference type="PROSITE" id="PS50011">
    <property type="entry name" value="PROTEIN_KINASE_DOM"/>
    <property type="match status" value="1"/>
</dbReference>
<comment type="caution">
    <text evidence="7">The sequence shown here is derived from an EMBL/GenBank/DDBJ whole genome shotgun (WGS) entry which is preliminary data.</text>
</comment>
<proteinExistence type="predicted"/>
<dbReference type="InterPro" id="IPR000719">
    <property type="entry name" value="Prot_kinase_dom"/>
</dbReference>
<name>A0A931CZP4_9BACT</name>
<keyword evidence="4 5" id="KW-0067">ATP-binding</keyword>
<evidence type="ECO:0000313" key="7">
    <source>
        <dbReference type="EMBL" id="MBG0780594.1"/>
    </source>
</evidence>
<dbReference type="Pfam" id="PF07603">
    <property type="entry name" value="Lcl_C"/>
    <property type="match status" value="1"/>
</dbReference>
<evidence type="ECO:0000256" key="4">
    <source>
        <dbReference type="ARBA" id="ARBA00022840"/>
    </source>
</evidence>
<gene>
    <name evidence="7" type="ORF">H0S81_11790</name>
</gene>
<evidence type="ECO:0000259" key="6">
    <source>
        <dbReference type="PROSITE" id="PS50011"/>
    </source>
</evidence>
<keyword evidence="3 7" id="KW-0418">Kinase</keyword>
<reference evidence="7" key="1">
    <citation type="submission" date="2020-07" db="EMBL/GenBank/DDBJ databases">
        <title>Severe corrosion of carbon steel in oil field produced water can be linked to methanogenic archaea containing a special type of NiFe hydrogenase.</title>
        <authorList>
            <person name="Lahme S."/>
            <person name="Mand J."/>
            <person name="Longwell J."/>
            <person name="Smith R."/>
            <person name="Enning D."/>
        </authorList>
    </citation>
    <scope>NUCLEOTIDE SEQUENCE</scope>
    <source>
        <strain evidence="7">MIC098Bin6</strain>
    </source>
</reference>
<dbReference type="InterPro" id="IPR011460">
    <property type="entry name" value="Lcl_C"/>
</dbReference>
<protein>
    <submittedName>
        <fullName evidence="7">Protein kinase</fullName>
    </submittedName>
</protein>
<dbReference type="PROSITE" id="PS00108">
    <property type="entry name" value="PROTEIN_KINASE_ST"/>
    <property type="match status" value="1"/>
</dbReference>
<dbReference type="Gene3D" id="1.10.510.10">
    <property type="entry name" value="Transferase(Phosphotransferase) domain 1"/>
    <property type="match status" value="1"/>
</dbReference>
<dbReference type="Pfam" id="PF00069">
    <property type="entry name" value="Pkinase"/>
    <property type="match status" value="1"/>
</dbReference>
<keyword evidence="1" id="KW-0808">Transferase</keyword>
<evidence type="ECO:0000256" key="3">
    <source>
        <dbReference type="ARBA" id="ARBA00022777"/>
    </source>
</evidence>
<dbReference type="PANTHER" id="PTHR43289">
    <property type="entry name" value="MITOGEN-ACTIVATED PROTEIN KINASE KINASE KINASE 20-RELATED"/>
    <property type="match status" value="1"/>
</dbReference>